<dbReference type="InterPro" id="IPR033469">
    <property type="entry name" value="CYTH-like_dom_sf"/>
</dbReference>
<dbReference type="HOGENOM" id="CLU_126397_0_0_1"/>
<evidence type="ECO:0000313" key="3">
    <source>
        <dbReference type="EMBL" id="EFX75027.1"/>
    </source>
</evidence>
<dbReference type="PANTHER" id="PTHR21028">
    <property type="entry name" value="SI:CH211-156B7.4"/>
    <property type="match status" value="1"/>
</dbReference>
<dbReference type="Gene3D" id="2.40.320.10">
    <property type="entry name" value="Hypothetical Protein Pfu-838710-001"/>
    <property type="match status" value="1"/>
</dbReference>
<dbReference type="FunCoup" id="E9GZP1">
    <property type="interactions" value="1"/>
</dbReference>
<evidence type="ECO:0000259" key="1">
    <source>
        <dbReference type="PROSITE" id="PS51707"/>
    </source>
</evidence>
<name>E9GZP1_DAPPU</name>
<proteinExistence type="predicted"/>
<dbReference type="SUPFAM" id="SSF55154">
    <property type="entry name" value="CYTH-like phosphatases"/>
    <property type="match status" value="1"/>
</dbReference>
<dbReference type="Pfam" id="PF01928">
    <property type="entry name" value="CYTH"/>
    <property type="match status" value="1"/>
</dbReference>
<protein>
    <recommendedName>
        <fullName evidence="1">CYTH domain-containing protein</fullName>
    </recommendedName>
</protein>
<dbReference type="EMBL" id="GL732578">
    <property type="protein sequence ID" value="EFX75027.1"/>
    <property type="molecule type" value="Genomic_DNA"/>
</dbReference>
<dbReference type="KEGG" id="dpx:DAPPUDRAFT_306903"/>
<dbReference type="InterPro" id="IPR023577">
    <property type="entry name" value="CYTH_domain"/>
</dbReference>
<organism evidence="2 4">
    <name type="scientific">Daphnia pulex</name>
    <name type="common">Water flea</name>
    <dbReference type="NCBI Taxonomy" id="6669"/>
    <lineage>
        <taxon>Eukaryota</taxon>
        <taxon>Metazoa</taxon>
        <taxon>Ecdysozoa</taxon>
        <taxon>Arthropoda</taxon>
        <taxon>Crustacea</taxon>
        <taxon>Branchiopoda</taxon>
        <taxon>Diplostraca</taxon>
        <taxon>Cladocera</taxon>
        <taxon>Anomopoda</taxon>
        <taxon>Daphniidae</taxon>
        <taxon>Daphnia</taxon>
    </lineage>
</organism>
<sequence length="174" mass="19357">MWQNPARNIEIKARINDVKAIVNKVAELCKTEAEVIDQTDTFFKTENGRLKLREFKNGTGELIYYERPDTDGPKLSNYSKSMVTDPTSLKAVLQMALGTNGIVKKTRTLSRFNQTRIHIDEVVGLGNFLELEVVLQDSQTPADGITTAQLLLEILGIPASDLLSGSYLDCLNLL</sequence>
<dbReference type="STRING" id="6669.E9GZP1"/>
<dbReference type="InterPro" id="IPR008173">
    <property type="entry name" value="Adenylyl_cyclase_CyaB"/>
</dbReference>
<dbReference type="Proteomes" id="UP000000305">
    <property type="component" value="Unassembled WGS sequence"/>
</dbReference>
<dbReference type="eggNOG" id="KOG2589">
    <property type="taxonomic scope" value="Eukaryota"/>
</dbReference>
<dbReference type="OrthoDB" id="6159137at2759"/>
<dbReference type="AlphaFoldDB" id="E9GZP1"/>
<dbReference type="SMART" id="SM01118">
    <property type="entry name" value="CYTH"/>
    <property type="match status" value="1"/>
</dbReference>
<gene>
    <name evidence="3" type="ORF">DAPPUDRAFT_306903</name>
    <name evidence="2" type="ORF">DAPPUDRAFT_93051</name>
</gene>
<dbReference type="GO" id="GO:0016462">
    <property type="term" value="F:pyrophosphatase activity"/>
    <property type="evidence" value="ECO:0007669"/>
    <property type="project" value="UniProtKB-ARBA"/>
</dbReference>
<dbReference type="OMA" id="TRIHMDE"/>
<dbReference type="CDD" id="cd07890">
    <property type="entry name" value="CYTH-like_AC_IV-like"/>
    <property type="match status" value="1"/>
</dbReference>
<evidence type="ECO:0000313" key="4">
    <source>
        <dbReference type="Proteomes" id="UP000000305"/>
    </source>
</evidence>
<feature type="domain" description="CYTH" evidence="1">
    <location>
        <begin position="6"/>
        <end position="173"/>
    </location>
</feature>
<dbReference type="KEGG" id="dpx:DAPPUDRAFT_93051"/>
<evidence type="ECO:0000313" key="2">
    <source>
        <dbReference type="EMBL" id="EFX75026.1"/>
    </source>
</evidence>
<accession>E9GZP1</accession>
<keyword evidence="4" id="KW-1185">Reference proteome</keyword>
<dbReference type="PROSITE" id="PS51707">
    <property type="entry name" value="CYTH"/>
    <property type="match status" value="1"/>
</dbReference>
<reference evidence="2 4" key="1">
    <citation type="journal article" date="2011" name="Science">
        <title>The ecoresponsive genome of Daphnia pulex.</title>
        <authorList>
            <person name="Colbourne J.K."/>
            <person name="Pfrender M.E."/>
            <person name="Gilbert D."/>
            <person name="Thomas W.K."/>
            <person name="Tucker A."/>
            <person name="Oakley T.H."/>
            <person name="Tokishita S."/>
            <person name="Aerts A."/>
            <person name="Arnold G.J."/>
            <person name="Basu M.K."/>
            <person name="Bauer D.J."/>
            <person name="Caceres C.E."/>
            <person name="Carmel L."/>
            <person name="Casola C."/>
            <person name="Choi J.H."/>
            <person name="Detter J.C."/>
            <person name="Dong Q."/>
            <person name="Dusheyko S."/>
            <person name="Eads B.D."/>
            <person name="Frohlich T."/>
            <person name="Geiler-Samerotte K.A."/>
            <person name="Gerlach D."/>
            <person name="Hatcher P."/>
            <person name="Jogdeo S."/>
            <person name="Krijgsveld J."/>
            <person name="Kriventseva E.V."/>
            <person name="Kultz D."/>
            <person name="Laforsch C."/>
            <person name="Lindquist E."/>
            <person name="Lopez J."/>
            <person name="Manak J.R."/>
            <person name="Muller J."/>
            <person name="Pangilinan J."/>
            <person name="Patwardhan R.P."/>
            <person name="Pitluck S."/>
            <person name="Pritham E.J."/>
            <person name="Rechtsteiner A."/>
            <person name="Rho M."/>
            <person name="Rogozin I.B."/>
            <person name="Sakarya O."/>
            <person name="Salamov A."/>
            <person name="Schaack S."/>
            <person name="Shapiro H."/>
            <person name="Shiga Y."/>
            <person name="Skalitzky C."/>
            <person name="Smith Z."/>
            <person name="Souvorov A."/>
            <person name="Sung W."/>
            <person name="Tang Z."/>
            <person name="Tsuchiya D."/>
            <person name="Tu H."/>
            <person name="Vos H."/>
            <person name="Wang M."/>
            <person name="Wolf Y.I."/>
            <person name="Yamagata H."/>
            <person name="Yamada T."/>
            <person name="Ye Y."/>
            <person name="Shaw J.R."/>
            <person name="Andrews J."/>
            <person name="Crease T.J."/>
            <person name="Tang H."/>
            <person name="Lucas S.M."/>
            <person name="Robertson H.M."/>
            <person name="Bork P."/>
            <person name="Koonin E.V."/>
            <person name="Zdobnov E.M."/>
            <person name="Grigoriev I.V."/>
            <person name="Lynch M."/>
            <person name="Boore J.L."/>
        </authorList>
    </citation>
    <scope>NUCLEOTIDE SEQUENCE [LARGE SCALE GENOMIC DNA]</scope>
</reference>
<dbReference type="PANTHER" id="PTHR21028:SF2">
    <property type="entry name" value="CYTH DOMAIN-CONTAINING PROTEIN"/>
    <property type="match status" value="1"/>
</dbReference>
<dbReference type="EMBL" id="GL732578">
    <property type="protein sequence ID" value="EFX75026.1"/>
    <property type="molecule type" value="Genomic_DNA"/>
</dbReference>